<evidence type="ECO:0000256" key="3">
    <source>
        <dbReference type="ARBA" id="ARBA00023157"/>
    </source>
</evidence>
<dbReference type="InterPro" id="IPR017937">
    <property type="entry name" value="Thioredoxin_CS"/>
</dbReference>
<evidence type="ECO:0000313" key="6">
    <source>
        <dbReference type="EMBL" id="SVB24188.1"/>
    </source>
</evidence>
<dbReference type="GO" id="GO:0017004">
    <property type="term" value="P:cytochrome complex assembly"/>
    <property type="evidence" value="ECO:0007669"/>
    <property type="project" value="UniProtKB-KW"/>
</dbReference>
<dbReference type="InterPro" id="IPR050553">
    <property type="entry name" value="Thioredoxin_ResA/DsbE_sf"/>
</dbReference>
<comment type="subcellular location">
    <subcellularLocation>
        <location evidence="1">Cell envelope</location>
    </subcellularLocation>
</comment>
<dbReference type="SUPFAM" id="SSF52833">
    <property type="entry name" value="Thioredoxin-like"/>
    <property type="match status" value="1"/>
</dbReference>
<dbReference type="GO" id="GO:0030313">
    <property type="term" value="C:cell envelope"/>
    <property type="evidence" value="ECO:0007669"/>
    <property type="project" value="UniProtKB-SubCell"/>
</dbReference>
<proteinExistence type="predicted"/>
<feature type="non-terminal residue" evidence="6">
    <location>
        <position position="1"/>
    </location>
</feature>
<evidence type="ECO:0000256" key="1">
    <source>
        <dbReference type="ARBA" id="ARBA00004196"/>
    </source>
</evidence>
<feature type="domain" description="Thioredoxin" evidence="5">
    <location>
        <begin position="10"/>
        <end position="153"/>
    </location>
</feature>
<dbReference type="PANTHER" id="PTHR42852">
    <property type="entry name" value="THIOL:DISULFIDE INTERCHANGE PROTEIN DSBE"/>
    <property type="match status" value="1"/>
</dbReference>
<evidence type="ECO:0000259" key="5">
    <source>
        <dbReference type="PROSITE" id="PS51352"/>
    </source>
</evidence>
<reference evidence="6" key="1">
    <citation type="submission" date="2018-05" db="EMBL/GenBank/DDBJ databases">
        <authorList>
            <person name="Lanie J.A."/>
            <person name="Ng W.-L."/>
            <person name="Kazmierczak K.M."/>
            <person name="Andrzejewski T.M."/>
            <person name="Davidsen T.M."/>
            <person name="Wayne K.J."/>
            <person name="Tettelin H."/>
            <person name="Glass J.I."/>
            <person name="Rusch D."/>
            <person name="Podicherti R."/>
            <person name="Tsui H.-C.T."/>
            <person name="Winkler M.E."/>
        </authorList>
    </citation>
    <scope>NUCLEOTIDE SEQUENCE</scope>
</reference>
<dbReference type="InterPro" id="IPR013766">
    <property type="entry name" value="Thioredoxin_domain"/>
</dbReference>
<gene>
    <name evidence="6" type="ORF">METZ01_LOCUS177042</name>
</gene>
<dbReference type="AlphaFoldDB" id="A0A382CDH4"/>
<protein>
    <recommendedName>
        <fullName evidence="5">Thioredoxin domain-containing protein</fullName>
    </recommendedName>
</protein>
<accession>A0A382CDH4</accession>
<dbReference type="InterPro" id="IPR013740">
    <property type="entry name" value="Redoxin"/>
</dbReference>
<dbReference type="EMBL" id="UINC01034013">
    <property type="protein sequence ID" value="SVB24188.1"/>
    <property type="molecule type" value="Genomic_DNA"/>
</dbReference>
<keyword evidence="3" id="KW-1015">Disulfide bond</keyword>
<dbReference type="GO" id="GO:0016491">
    <property type="term" value="F:oxidoreductase activity"/>
    <property type="evidence" value="ECO:0007669"/>
    <property type="project" value="InterPro"/>
</dbReference>
<feature type="non-terminal residue" evidence="6">
    <location>
        <position position="153"/>
    </location>
</feature>
<dbReference type="InterPro" id="IPR036249">
    <property type="entry name" value="Thioredoxin-like_sf"/>
</dbReference>
<evidence type="ECO:0000256" key="4">
    <source>
        <dbReference type="ARBA" id="ARBA00023284"/>
    </source>
</evidence>
<evidence type="ECO:0000256" key="2">
    <source>
        <dbReference type="ARBA" id="ARBA00022748"/>
    </source>
</evidence>
<dbReference type="PROSITE" id="PS00194">
    <property type="entry name" value="THIOREDOXIN_1"/>
    <property type="match status" value="1"/>
</dbReference>
<dbReference type="PANTHER" id="PTHR42852:SF6">
    <property type="entry name" value="THIOL:DISULFIDE INTERCHANGE PROTEIN DSBE"/>
    <property type="match status" value="1"/>
</dbReference>
<sequence>MIFLLFCACGDEGLELKVVSAPEFLTNISEIRNSKIILVNIWSTWCEPCKEEFPYVAGLEKKYNAKDLDVIFFSVDWDAQEKEAKTFLKNHQVLGQHYRKKEGDDQLFINTFSTEWSGAIPFTALYDQNVVLVAQWEGKRSESFFYAKIDSLL</sequence>
<organism evidence="6">
    <name type="scientific">marine metagenome</name>
    <dbReference type="NCBI Taxonomy" id="408172"/>
    <lineage>
        <taxon>unclassified sequences</taxon>
        <taxon>metagenomes</taxon>
        <taxon>ecological metagenomes</taxon>
    </lineage>
</organism>
<name>A0A382CDH4_9ZZZZ</name>
<dbReference type="CDD" id="cd02966">
    <property type="entry name" value="TlpA_like_family"/>
    <property type="match status" value="1"/>
</dbReference>
<keyword evidence="2" id="KW-0201">Cytochrome c-type biogenesis</keyword>
<dbReference type="Gene3D" id="3.40.30.10">
    <property type="entry name" value="Glutaredoxin"/>
    <property type="match status" value="1"/>
</dbReference>
<dbReference type="PROSITE" id="PS51352">
    <property type="entry name" value="THIOREDOXIN_2"/>
    <property type="match status" value="1"/>
</dbReference>
<dbReference type="Pfam" id="PF08534">
    <property type="entry name" value="Redoxin"/>
    <property type="match status" value="1"/>
</dbReference>
<keyword evidence="4" id="KW-0676">Redox-active center</keyword>